<evidence type="ECO:0000256" key="1">
    <source>
        <dbReference type="SAM" id="MobiDB-lite"/>
    </source>
</evidence>
<feature type="region of interest" description="Disordered" evidence="1">
    <location>
        <begin position="468"/>
        <end position="630"/>
    </location>
</feature>
<dbReference type="EMBL" id="JAPMOS010000033">
    <property type="protein sequence ID" value="KAJ4458185.1"/>
    <property type="molecule type" value="Genomic_DNA"/>
</dbReference>
<feature type="compositionally biased region" description="Low complexity" evidence="1">
    <location>
        <begin position="558"/>
        <end position="580"/>
    </location>
</feature>
<feature type="compositionally biased region" description="Pro residues" evidence="1">
    <location>
        <begin position="362"/>
        <end position="372"/>
    </location>
</feature>
<feature type="compositionally biased region" description="Pro residues" evidence="1">
    <location>
        <begin position="227"/>
        <end position="239"/>
    </location>
</feature>
<feature type="region of interest" description="Disordered" evidence="1">
    <location>
        <begin position="421"/>
        <end position="455"/>
    </location>
</feature>
<feature type="compositionally biased region" description="Pro residues" evidence="1">
    <location>
        <begin position="175"/>
        <end position="203"/>
    </location>
</feature>
<accession>A0ABQ8UFZ3</accession>
<name>A0ABQ8UFZ3_9EUKA</name>
<comment type="caution">
    <text evidence="2">The sequence shown here is derived from an EMBL/GenBank/DDBJ whole genome shotgun (WGS) entry which is preliminary data.</text>
</comment>
<protein>
    <submittedName>
        <fullName evidence="2">Uncharacterized protein</fullName>
    </submittedName>
</protein>
<feature type="region of interest" description="Disordered" evidence="1">
    <location>
        <begin position="57"/>
        <end position="101"/>
    </location>
</feature>
<gene>
    <name evidence="2" type="ORF">PAPYR_6146</name>
</gene>
<feature type="compositionally biased region" description="Pro residues" evidence="1">
    <location>
        <begin position="262"/>
        <end position="280"/>
    </location>
</feature>
<reference evidence="2" key="1">
    <citation type="journal article" date="2022" name="bioRxiv">
        <title>Genomics of Preaxostyla Flagellates Illuminates Evolutionary Transitions and the Path Towards Mitochondrial Loss.</title>
        <authorList>
            <person name="Novak L.V.F."/>
            <person name="Treitli S.C."/>
            <person name="Pyrih J."/>
            <person name="Halakuc P."/>
            <person name="Pipaliya S.V."/>
            <person name="Vacek V."/>
            <person name="Brzon O."/>
            <person name="Soukal P."/>
            <person name="Eme L."/>
            <person name="Dacks J.B."/>
            <person name="Karnkowska A."/>
            <person name="Elias M."/>
            <person name="Hampl V."/>
        </authorList>
    </citation>
    <scope>NUCLEOTIDE SEQUENCE</scope>
    <source>
        <strain evidence="2">RCP-MX</strain>
    </source>
</reference>
<evidence type="ECO:0000313" key="3">
    <source>
        <dbReference type="Proteomes" id="UP001141327"/>
    </source>
</evidence>
<proteinExistence type="predicted"/>
<sequence length="630" mass="64356">MTDECVPVLFRCFVSATLKLDINHNALSPVGIHCIASWLEHIPPGTKRQLTYWSHGSRRAEGEGAGSERALDHSAPASPGSTSPLVASDSPRAPAPAPAHGHLSALQTFLDLSKLAEALPAPAPGRSPLSASARREGAGDGRPPVLLDHHHHHGPGPMFAVTQPYSPPQFLAAPGAPPAPAPLPPPPPIPPSQQWGPYPPPPASSSSGLLPLPPHPPVGPAGRQLQPPQPQPQPQPQPHPSSSRGPQQWAPHVLSLPSFPTAHPPPVGPLPAPHYSPPLPSHASSPRVFPGGYSWVAPASPGSPPGQPPMSTCPGRPPVPPNPAVAGSAYMLPPALLANLHGIDPHLIRSLLASFLPLQPPPAGPGPAPLQPGPSAGSSMPPQAPCFPGGRPVSLPPPPPVPARTRGSLMDFGARLRGRFLPGRLGRCRGPEPAAGVGRADPTASRERPAGEGVESQLGNLLRAQTQAPALRPPPPVPAAPAGPIKRLPPPPQPPAAGPPAQPELTLGESGHLGGFGPPGDFSFYSSQLQLGPASPASPLWTASYSLAGEPTTPVLQPAPMEGPPSSSASSSAPAKCASSRLPEPLQRALPPPEAHLPPIAYSYSPPIVQPPAAPGPDDGLGIPQGRSAS</sequence>
<feature type="region of interest" description="Disordered" evidence="1">
    <location>
        <begin position="120"/>
        <end position="320"/>
    </location>
</feature>
<organism evidence="2 3">
    <name type="scientific">Paratrimastix pyriformis</name>
    <dbReference type="NCBI Taxonomy" id="342808"/>
    <lineage>
        <taxon>Eukaryota</taxon>
        <taxon>Metamonada</taxon>
        <taxon>Preaxostyla</taxon>
        <taxon>Paratrimastigidae</taxon>
        <taxon>Paratrimastix</taxon>
    </lineage>
</organism>
<keyword evidence="3" id="KW-1185">Reference proteome</keyword>
<dbReference type="Proteomes" id="UP001141327">
    <property type="component" value="Unassembled WGS sequence"/>
</dbReference>
<feature type="region of interest" description="Disordered" evidence="1">
    <location>
        <begin position="362"/>
        <end position="407"/>
    </location>
</feature>
<feature type="compositionally biased region" description="Pro residues" evidence="1">
    <location>
        <begin position="471"/>
        <end position="502"/>
    </location>
</feature>
<evidence type="ECO:0000313" key="2">
    <source>
        <dbReference type="EMBL" id="KAJ4458185.1"/>
    </source>
</evidence>